<reference evidence="1 2" key="1">
    <citation type="submission" date="2019-06" db="EMBL/GenBank/DDBJ databases">
        <title>Draft genome of Aliikangiella marina GYP-15.</title>
        <authorList>
            <person name="Wang G."/>
        </authorList>
    </citation>
    <scope>NUCLEOTIDE SEQUENCE [LARGE SCALE GENOMIC DNA]</scope>
    <source>
        <strain evidence="1 2">GYP-15</strain>
    </source>
</reference>
<dbReference type="PIRSF" id="PIRSF008546">
    <property type="entry name" value="UCP008546"/>
    <property type="match status" value="1"/>
</dbReference>
<sequence>MKSSNKDYNLERFKIAQDKCYHKVKAELSTERKLTHWMWYIFPQVYGLGQSATAQFYSIKSLPEANAYWRDPLLAGRLKECCQLLIDARETNITKIMGSPDDLKLCSSMTLFDHVIDNNSVFKLVLEKYYNASADPLTLEKIASWNAASE</sequence>
<organism evidence="1 2">
    <name type="scientific">Aliikangiella marina</name>
    <dbReference type="NCBI Taxonomy" id="1712262"/>
    <lineage>
        <taxon>Bacteria</taxon>
        <taxon>Pseudomonadati</taxon>
        <taxon>Pseudomonadota</taxon>
        <taxon>Gammaproteobacteria</taxon>
        <taxon>Oceanospirillales</taxon>
        <taxon>Pleioneaceae</taxon>
        <taxon>Aliikangiella</taxon>
    </lineage>
</organism>
<dbReference type="AlphaFoldDB" id="A0A545TJ86"/>
<dbReference type="Pfam" id="PF08837">
    <property type="entry name" value="DUF1810"/>
    <property type="match status" value="1"/>
</dbReference>
<gene>
    <name evidence="1" type="ORF">FLL45_04855</name>
</gene>
<dbReference type="SUPFAM" id="SSF140736">
    <property type="entry name" value="Rv1873-like"/>
    <property type="match status" value="1"/>
</dbReference>
<dbReference type="InterPro" id="IPR036287">
    <property type="entry name" value="Rv1873-like_sf"/>
</dbReference>
<accession>A0A545TJ86</accession>
<dbReference type="EMBL" id="VIKR01000001">
    <property type="protein sequence ID" value="TQV77278.1"/>
    <property type="molecule type" value="Genomic_DNA"/>
</dbReference>
<dbReference type="RefSeq" id="WP_142940851.1">
    <property type="nucleotide sequence ID" value="NZ_VIKR01000001.1"/>
</dbReference>
<proteinExistence type="predicted"/>
<name>A0A545TJ86_9GAMM</name>
<dbReference type="Proteomes" id="UP000317839">
    <property type="component" value="Unassembled WGS sequence"/>
</dbReference>
<dbReference type="InterPro" id="IPR014937">
    <property type="entry name" value="DUF1810"/>
</dbReference>
<dbReference type="OrthoDB" id="9801870at2"/>
<protein>
    <submittedName>
        <fullName evidence="1">DUF1810 domain-containing protein</fullName>
    </submittedName>
</protein>
<dbReference type="Gene3D" id="1.25.40.380">
    <property type="entry name" value="Protein of unknown function DUF1810"/>
    <property type="match status" value="1"/>
</dbReference>
<keyword evidence="2" id="KW-1185">Reference proteome</keyword>
<comment type="caution">
    <text evidence="1">The sequence shown here is derived from an EMBL/GenBank/DDBJ whole genome shotgun (WGS) entry which is preliminary data.</text>
</comment>
<evidence type="ECO:0000313" key="2">
    <source>
        <dbReference type="Proteomes" id="UP000317839"/>
    </source>
</evidence>
<evidence type="ECO:0000313" key="1">
    <source>
        <dbReference type="EMBL" id="TQV77278.1"/>
    </source>
</evidence>